<accession>A0A150L3J1</accession>
<dbReference type="Proteomes" id="UP000075455">
    <property type="component" value="Unassembled WGS sequence"/>
</dbReference>
<dbReference type="EMBL" id="LQYS01000123">
    <property type="protein sequence ID" value="KYD06870.1"/>
    <property type="molecule type" value="Genomic_DNA"/>
</dbReference>
<dbReference type="AlphaFoldDB" id="A0A150L3J1"/>
<reference evidence="1 2" key="1">
    <citation type="submission" date="2016-01" db="EMBL/GenBank/DDBJ databases">
        <title>Draft Genome Sequences of Seven Thermophilic Sporeformers Isolated from Foods.</title>
        <authorList>
            <person name="Berendsen E.M."/>
            <person name="Wells-Bennik M.H."/>
            <person name="Krawcyk A.O."/>
            <person name="De Jong A."/>
            <person name="Holsappel S."/>
            <person name="Eijlander R.T."/>
            <person name="Kuipers O.P."/>
        </authorList>
    </citation>
    <scope>NUCLEOTIDE SEQUENCE [LARGE SCALE GENOMIC DNA]</scope>
    <source>
        <strain evidence="1 2">B4119</strain>
    </source>
</reference>
<evidence type="ECO:0000313" key="2">
    <source>
        <dbReference type="Proteomes" id="UP000075455"/>
    </source>
</evidence>
<organism evidence="1 2">
    <name type="scientific">Saccharococcus caldoxylosilyticus</name>
    <dbReference type="NCBI Taxonomy" id="81408"/>
    <lineage>
        <taxon>Bacteria</taxon>
        <taxon>Bacillati</taxon>
        <taxon>Bacillota</taxon>
        <taxon>Bacilli</taxon>
        <taxon>Bacillales</taxon>
        <taxon>Anoxybacillaceae</taxon>
        <taxon>Saccharococcus</taxon>
    </lineage>
</organism>
<dbReference type="RefSeq" id="WP_017436632.1">
    <property type="nucleotide sequence ID" value="NZ_AP025623.1"/>
</dbReference>
<evidence type="ECO:0000313" key="1">
    <source>
        <dbReference type="EMBL" id="KYD06870.1"/>
    </source>
</evidence>
<sequence>METEGKKHIRLKVRQTNIEKFQPDKEQRGMESDPNRCAVC</sequence>
<dbReference type="STRING" id="81408.B4119_0655"/>
<comment type="caution">
    <text evidence="1">The sequence shown here is derived from an EMBL/GenBank/DDBJ whole genome shotgun (WGS) entry which is preliminary data.</text>
</comment>
<protein>
    <submittedName>
        <fullName evidence="1">Uncharacterized protein</fullName>
    </submittedName>
</protein>
<gene>
    <name evidence="1" type="ORF">B4119_0655</name>
</gene>
<dbReference type="GeneID" id="301195171"/>
<name>A0A150L3J1_9BACL</name>
<proteinExistence type="predicted"/>